<dbReference type="InterPro" id="IPR004358">
    <property type="entry name" value="Sig_transdc_His_kin-like_C"/>
</dbReference>
<evidence type="ECO:0000256" key="7">
    <source>
        <dbReference type="ARBA" id="ARBA00022692"/>
    </source>
</evidence>
<dbReference type="GO" id="GO:0004673">
    <property type="term" value="F:protein histidine kinase activity"/>
    <property type="evidence" value="ECO:0007669"/>
    <property type="project" value="UniProtKB-EC"/>
</dbReference>
<dbReference type="InterPro" id="IPR035965">
    <property type="entry name" value="PAS-like_dom_sf"/>
</dbReference>
<keyword evidence="17" id="KW-1185">Reference proteome</keyword>
<dbReference type="Gene3D" id="3.30.450.20">
    <property type="entry name" value="PAS domain"/>
    <property type="match status" value="2"/>
</dbReference>
<comment type="catalytic activity">
    <reaction evidence="1">
        <text>ATP + protein L-histidine = ADP + protein N-phospho-L-histidine.</text>
        <dbReference type="EC" id="2.7.13.3"/>
    </reaction>
</comment>
<accession>A0A5B1M0U8</accession>
<evidence type="ECO:0000256" key="6">
    <source>
        <dbReference type="ARBA" id="ARBA00022679"/>
    </source>
</evidence>
<name>A0A5B1M0U8_9ACTN</name>
<dbReference type="GO" id="GO:0005524">
    <property type="term" value="F:ATP binding"/>
    <property type="evidence" value="ECO:0007669"/>
    <property type="project" value="UniProtKB-KW"/>
</dbReference>
<dbReference type="SUPFAM" id="SSF55874">
    <property type="entry name" value="ATPase domain of HSP90 chaperone/DNA topoisomerase II/histidine kinase"/>
    <property type="match status" value="1"/>
</dbReference>
<reference evidence="16 17" key="2">
    <citation type="submission" date="2019-09" db="EMBL/GenBank/DDBJ databases">
        <authorList>
            <person name="Jin C."/>
        </authorList>
    </citation>
    <scope>NUCLEOTIDE SEQUENCE [LARGE SCALE GENOMIC DNA]</scope>
    <source>
        <strain evidence="16 17">BN140041</strain>
    </source>
</reference>
<evidence type="ECO:0000256" key="9">
    <source>
        <dbReference type="ARBA" id="ARBA00022777"/>
    </source>
</evidence>
<evidence type="ECO:0000313" key="17">
    <source>
        <dbReference type="Proteomes" id="UP000324351"/>
    </source>
</evidence>
<keyword evidence="13 14" id="KW-0472">Membrane</keyword>
<keyword evidence="10" id="KW-0067">ATP-binding</keyword>
<dbReference type="InterPro" id="IPR050980">
    <property type="entry name" value="2C_sensor_his_kinase"/>
</dbReference>
<keyword evidence="7 14" id="KW-0812">Transmembrane</keyword>
<evidence type="ECO:0000256" key="12">
    <source>
        <dbReference type="ARBA" id="ARBA00023012"/>
    </source>
</evidence>
<feature type="transmembrane region" description="Helical" evidence="14">
    <location>
        <begin position="219"/>
        <end position="240"/>
    </location>
</feature>
<dbReference type="Proteomes" id="UP000324351">
    <property type="component" value="Unassembled WGS sequence"/>
</dbReference>
<dbReference type="EMBL" id="VUJW01000008">
    <property type="protein sequence ID" value="KAA1426553.1"/>
    <property type="molecule type" value="Genomic_DNA"/>
</dbReference>
<evidence type="ECO:0000256" key="10">
    <source>
        <dbReference type="ARBA" id="ARBA00022840"/>
    </source>
</evidence>
<dbReference type="InterPro" id="IPR003594">
    <property type="entry name" value="HATPase_dom"/>
</dbReference>
<evidence type="ECO:0000256" key="8">
    <source>
        <dbReference type="ARBA" id="ARBA00022741"/>
    </source>
</evidence>
<keyword evidence="4" id="KW-1003">Cell membrane</keyword>
<dbReference type="PROSITE" id="PS50109">
    <property type="entry name" value="HIS_KIN"/>
    <property type="match status" value="1"/>
</dbReference>
<proteinExistence type="predicted"/>
<dbReference type="GO" id="GO:0000160">
    <property type="term" value="P:phosphorelay signal transduction system"/>
    <property type="evidence" value="ECO:0007669"/>
    <property type="project" value="UniProtKB-KW"/>
</dbReference>
<dbReference type="InterPro" id="IPR036890">
    <property type="entry name" value="HATPase_C_sf"/>
</dbReference>
<keyword evidence="9 16" id="KW-0418">Kinase</keyword>
<evidence type="ECO:0000256" key="1">
    <source>
        <dbReference type="ARBA" id="ARBA00000085"/>
    </source>
</evidence>
<dbReference type="PRINTS" id="PR00344">
    <property type="entry name" value="BCTRLSENSOR"/>
</dbReference>
<evidence type="ECO:0000256" key="3">
    <source>
        <dbReference type="ARBA" id="ARBA00012438"/>
    </source>
</evidence>
<evidence type="ECO:0000256" key="2">
    <source>
        <dbReference type="ARBA" id="ARBA00004651"/>
    </source>
</evidence>
<dbReference type="AlphaFoldDB" id="A0A5B1M0U8"/>
<feature type="domain" description="Histidine kinase" evidence="15">
    <location>
        <begin position="353"/>
        <end position="573"/>
    </location>
</feature>
<gene>
    <name evidence="16" type="ORF">F0U47_14280</name>
</gene>
<reference evidence="16 17" key="1">
    <citation type="submission" date="2019-09" db="EMBL/GenBank/DDBJ databases">
        <title>Nocardioides panacisoli sp. nov., isolated from the soil of a ginseng field.</title>
        <authorList>
            <person name="Cho C."/>
        </authorList>
    </citation>
    <scope>NUCLEOTIDE SEQUENCE [LARGE SCALE GENOMIC DNA]</scope>
    <source>
        <strain evidence="16 17">BN140041</strain>
    </source>
</reference>
<evidence type="ECO:0000256" key="14">
    <source>
        <dbReference type="SAM" id="Phobius"/>
    </source>
</evidence>
<comment type="caution">
    <text evidence="16">The sequence shown here is derived from an EMBL/GenBank/DDBJ whole genome shotgun (WGS) entry which is preliminary data.</text>
</comment>
<keyword evidence="8" id="KW-0547">Nucleotide-binding</keyword>
<keyword evidence="11 14" id="KW-1133">Transmembrane helix</keyword>
<comment type="subcellular location">
    <subcellularLocation>
        <location evidence="2">Cell membrane</location>
        <topology evidence="2">Multi-pass membrane protein</topology>
    </subcellularLocation>
</comment>
<evidence type="ECO:0000256" key="13">
    <source>
        <dbReference type="ARBA" id="ARBA00023136"/>
    </source>
</evidence>
<dbReference type="SUPFAM" id="SSF103190">
    <property type="entry name" value="Sensory domain-like"/>
    <property type="match status" value="1"/>
</dbReference>
<sequence>MVDLLGVPAVPAFPDCPERSDLRHRCVRCVRDARHITGPDLRDNDGVRRPRFLTDISVARQVLLLQVGVVVVLVATAIALTAYDARRDVRDHATDRAVAVAEAVADAPTVRAAVQSPDPTSVLQPYAEQVRVDTDTDFVVVMALDRTRYTHPNPDNIGKPFVGDLGSAPEGEVFTQEFIGTLGPSVRAVVPVRDGDEVVALVSVGITVSDLNRELRRDVLVILLCAAAVLAVGLVGAGLVSRRLRRMTHGMGEREIARMYEYYSAVLHAVREGLLLLGPDGRVELANDEARRLLELPDDVVGRQVGELGLAPGLVAAALGRTAESDDLYLAGDRMLVVSTAPARWDGREVGSVVSLRDHTELRSVTGELDVVRRLTESLRSQNHESANRLHTVVSLIEMGRPDEAVDFATEELQVAQLLADRVVGAVDDPVVAALLLGKSAEATERGIDLAITGSVADTGEVPRRDVVTVLGNLVDNAFDAVADAEERRVTVHLERDGQSLVITVDDSGPGLDDEDAARVLERGWTTKAAPGTGRGLGLALVVQVARRHRGDVTVGRSALGGARFTVTLRPQEPS</sequence>
<dbReference type="SUPFAM" id="SSF55785">
    <property type="entry name" value="PYP-like sensor domain (PAS domain)"/>
    <property type="match status" value="1"/>
</dbReference>
<dbReference type="SMART" id="SM00387">
    <property type="entry name" value="HATPase_c"/>
    <property type="match status" value="1"/>
</dbReference>
<evidence type="ECO:0000259" key="15">
    <source>
        <dbReference type="PROSITE" id="PS50109"/>
    </source>
</evidence>
<keyword evidence="12" id="KW-0902">Two-component regulatory system</keyword>
<dbReference type="Pfam" id="PF17203">
    <property type="entry name" value="sCache_3_2"/>
    <property type="match status" value="1"/>
</dbReference>
<keyword evidence="5" id="KW-0597">Phosphoprotein</keyword>
<evidence type="ECO:0000256" key="11">
    <source>
        <dbReference type="ARBA" id="ARBA00022989"/>
    </source>
</evidence>
<dbReference type="InterPro" id="IPR033463">
    <property type="entry name" value="sCache_3"/>
</dbReference>
<feature type="transmembrane region" description="Helical" evidence="14">
    <location>
        <begin position="63"/>
        <end position="83"/>
    </location>
</feature>
<organism evidence="16 17">
    <name type="scientific">Nocardioides antri</name>
    <dbReference type="NCBI Taxonomy" id="2607659"/>
    <lineage>
        <taxon>Bacteria</taxon>
        <taxon>Bacillati</taxon>
        <taxon>Actinomycetota</taxon>
        <taxon>Actinomycetes</taxon>
        <taxon>Propionibacteriales</taxon>
        <taxon>Nocardioidaceae</taxon>
        <taxon>Nocardioides</taxon>
    </lineage>
</organism>
<dbReference type="InterPro" id="IPR029151">
    <property type="entry name" value="Sensor-like_sf"/>
</dbReference>
<dbReference type="Pfam" id="PF02518">
    <property type="entry name" value="HATPase_c"/>
    <property type="match status" value="1"/>
</dbReference>
<dbReference type="PANTHER" id="PTHR44936">
    <property type="entry name" value="SENSOR PROTEIN CREC"/>
    <property type="match status" value="1"/>
</dbReference>
<evidence type="ECO:0000256" key="5">
    <source>
        <dbReference type="ARBA" id="ARBA00022553"/>
    </source>
</evidence>
<dbReference type="InterPro" id="IPR005467">
    <property type="entry name" value="His_kinase_dom"/>
</dbReference>
<evidence type="ECO:0000256" key="4">
    <source>
        <dbReference type="ARBA" id="ARBA00022475"/>
    </source>
</evidence>
<dbReference type="PANTHER" id="PTHR44936:SF9">
    <property type="entry name" value="SENSOR PROTEIN CREC"/>
    <property type="match status" value="1"/>
</dbReference>
<protein>
    <recommendedName>
        <fullName evidence="3">histidine kinase</fullName>
        <ecNumber evidence="3">2.7.13.3</ecNumber>
    </recommendedName>
</protein>
<evidence type="ECO:0000313" key="16">
    <source>
        <dbReference type="EMBL" id="KAA1426553.1"/>
    </source>
</evidence>
<dbReference type="GO" id="GO:0005886">
    <property type="term" value="C:plasma membrane"/>
    <property type="evidence" value="ECO:0007669"/>
    <property type="project" value="UniProtKB-SubCell"/>
</dbReference>
<keyword evidence="6" id="KW-0808">Transferase</keyword>
<dbReference type="EC" id="2.7.13.3" evidence="3"/>
<dbReference type="Gene3D" id="3.30.565.10">
    <property type="entry name" value="Histidine kinase-like ATPase, C-terminal domain"/>
    <property type="match status" value="1"/>
</dbReference>